<keyword evidence="3" id="KW-1185">Reference proteome</keyword>
<feature type="domain" description="PhnB-like" evidence="1">
    <location>
        <begin position="4"/>
        <end position="129"/>
    </location>
</feature>
<proteinExistence type="predicted"/>
<dbReference type="InterPro" id="IPR029068">
    <property type="entry name" value="Glyas_Bleomycin-R_OHBP_Dase"/>
</dbReference>
<reference evidence="2 3" key="1">
    <citation type="journal article" date="2024" name="Fungal Genet. Biol.">
        <title>The porcine skin microbiome exhibits broad fungal antagonism.</title>
        <authorList>
            <person name="De La Cruz K.F."/>
            <person name="Townsend E.C."/>
            <person name="Alex Cheong J.Z."/>
            <person name="Salamzade R."/>
            <person name="Liu A."/>
            <person name="Sandstrom S."/>
            <person name="Davila E."/>
            <person name="Huang L."/>
            <person name="Xu K.H."/>
            <person name="Wu S.Y."/>
            <person name="Meudt J.J."/>
            <person name="Shanmuganayagam D."/>
            <person name="Gibson A.L.F."/>
            <person name="Kalan L.R."/>
        </authorList>
    </citation>
    <scope>NUCLEOTIDE SEQUENCE [LARGE SCALE GENOMIC DNA]</scope>
    <source>
        <strain evidence="2 3">LK2625</strain>
    </source>
</reference>
<sequence>MSFKLNPYLRFHGKAKEAMEFYHGVFGGQLTMTTMGEMQSDLLGPDAERIMHAQLDTDHLTLMASDGFEDAEPAHTESNVSLALTGTDEAALRSFWDGLSSDGTVTQPLVDAPWGGAFGMVVDRFGTDWMFNIQPAPTAQRN</sequence>
<dbReference type="PANTHER" id="PTHR33990">
    <property type="entry name" value="PROTEIN YJDN-RELATED"/>
    <property type="match status" value="1"/>
</dbReference>
<comment type="caution">
    <text evidence="2">The sequence shown here is derived from an EMBL/GenBank/DDBJ whole genome shotgun (WGS) entry which is preliminary data.</text>
</comment>
<dbReference type="Gene3D" id="3.10.180.10">
    <property type="entry name" value="2,3-Dihydroxybiphenyl 1,2-Dioxygenase, domain 1"/>
    <property type="match status" value="1"/>
</dbReference>
<dbReference type="Pfam" id="PF06983">
    <property type="entry name" value="3-dmu-9_3-mt"/>
    <property type="match status" value="1"/>
</dbReference>
<dbReference type="Proteomes" id="UP001558481">
    <property type="component" value="Unassembled WGS sequence"/>
</dbReference>
<dbReference type="EMBL" id="JAYWLU010000013">
    <property type="protein sequence ID" value="MEX3595449.1"/>
    <property type="molecule type" value="Genomic_DNA"/>
</dbReference>
<dbReference type="PANTHER" id="PTHR33990:SF1">
    <property type="entry name" value="PROTEIN YJDN"/>
    <property type="match status" value="1"/>
</dbReference>
<dbReference type="RefSeq" id="WP_095798429.1">
    <property type="nucleotide sequence ID" value="NZ_CAUREL010000027.1"/>
</dbReference>
<organism evidence="2 3">
    <name type="scientific">Kocuria carniphila</name>
    <dbReference type="NCBI Taxonomy" id="262208"/>
    <lineage>
        <taxon>Bacteria</taxon>
        <taxon>Bacillati</taxon>
        <taxon>Actinomycetota</taxon>
        <taxon>Actinomycetes</taxon>
        <taxon>Micrococcales</taxon>
        <taxon>Micrococcaceae</taxon>
        <taxon>Kocuria</taxon>
    </lineage>
</organism>
<accession>A0ABV3V3X8</accession>
<name>A0ABV3V3X8_9MICC</name>
<gene>
    <name evidence="2" type="ORF">VVR66_12060</name>
</gene>
<dbReference type="InterPro" id="IPR028973">
    <property type="entry name" value="PhnB-like"/>
</dbReference>
<evidence type="ECO:0000313" key="3">
    <source>
        <dbReference type="Proteomes" id="UP001558481"/>
    </source>
</evidence>
<dbReference type="CDD" id="cd06588">
    <property type="entry name" value="PhnB_like"/>
    <property type="match status" value="1"/>
</dbReference>
<protein>
    <submittedName>
        <fullName evidence="2">VOC family protein</fullName>
    </submittedName>
</protein>
<evidence type="ECO:0000259" key="1">
    <source>
        <dbReference type="Pfam" id="PF06983"/>
    </source>
</evidence>
<evidence type="ECO:0000313" key="2">
    <source>
        <dbReference type="EMBL" id="MEX3595449.1"/>
    </source>
</evidence>
<dbReference type="SUPFAM" id="SSF54593">
    <property type="entry name" value="Glyoxalase/Bleomycin resistance protein/Dihydroxybiphenyl dioxygenase"/>
    <property type="match status" value="1"/>
</dbReference>